<dbReference type="InterPro" id="IPR045851">
    <property type="entry name" value="AMP-bd_C_sf"/>
</dbReference>
<accession>A0ABS3UXJ7</accession>
<gene>
    <name evidence="3" type="ORF">J5X75_38005</name>
</gene>
<dbReference type="Gene3D" id="3.30.300.30">
    <property type="match status" value="1"/>
</dbReference>
<dbReference type="InterPro" id="IPR042099">
    <property type="entry name" value="ANL_N_sf"/>
</dbReference>
<dbReference type="Proteomes" id="UP000679690">
    <property type="component" value="Unassembled WGS sequence"/>
</dbReference>
<name>A0ABS3UXJ7_9ACTN</name>
<evidence type="ECO:0000313" key="4">
    <source>
        <dbReference type="Proteomes" id="UP000679690"/>
    </source>
</evidence>
<dbReference type="Gene3D" id="3.40.50.12780">
    <property type="entry name" value="N-terminal domain of ligase-like"/>
    <property type="match status" value="1"/>
</dbReference>
<dbReference type="Pfam" id="PF13193">
    <property type="entry name" value="AMP-binding_C"/>
    <property type="match status" value="1"/>
</dbReference>
<dbReference type="PANTHER" id="PTHR43767">
    <property type="entry name" value="LONG-CHAIN-FATTY-ACID--COA LIGASE"/>
    <property type="match status" value="1"/>
</dbReference>
<feature type="domain" description="AMP-dependent synthetase/ligase" evidence="1">
    <location>
        <begin position="12"/>
        <end position="369"/>
    </location>
</feature>
<keyword evidence="4" id="KW-1185">Reference proteome</keyword>
<evidence type="ECO:0000259" key="2">
    <source>
        <dbReference type="Pfam" id="PF13193"/>
    </source>
</evidence>
<evidence type="ECO:0000313" key="3">
    <source>
        <dbReference type="EMBL" id="MBO3743308.1"/>
    </source>
</evidence>
<dbReference type="InterPro" id="IPR020845">
    <property type="entry name" value="AMP-binding_CS"/>
</dbReference>
<dbReference type="InterPro" id="IPR050237">
    <property type="entry name" value="ATP-dep_AMP-bd_enzyme"/>
</dbReference>
<dbReference type="EMBL" id="JAGFNS010000037">
    <property type="protein sequence ID" value="MBO3743308.1"/>
    <property type="molecule type" value="Genomic_DNA"/>
</dbReference>
<dbReference type="InterPro" id="IPR000873">
    <property type="entry name" value="AMP-dep_synth/lig_dom"/>
</dbReference>
<dbReference type="PANTHER" id="PTHR43767:SF10">
    <property type="entry name" value="SURFACTIN SYNTHASE SUBUNIT 1"/>
    <property type="match status" value="1"/>
</dbReference>
<dbReference type="RefSeq" id="WP_208472558.1">
    <property type="nucleotide sequence ID" value="NZ_JAGFNS010000037.1"/>
</dbReference>
<dbReference type="GO" id="GO:0016874">
    <property type="term" value="F:ligase activity"/>
    <property type="evidence" value="ECO:0007669"/>
    <property type="project" value="UniProtKB-KW"/>
</dbReference>
<comment type="caution">
    <text evidence="3">The sequence shown here is derived from an EMBL/GenBank/DDBJ whole genome shotgun (WGS) entry which is preliminary data.</text>
</comment>
<reference evidence="3 4" key="1">
    <citation type="submission" date="2021-03" db="EMBL/GenBank/DDBJ databases">
        <title>Actinoplanes flavus sp. nov., a novel actinomycete isolated from Coconut Palm rhizosphere soil.</title>
        <authorList>
            <person name="Luo X."/>
        </authorList>
    </citation>
    <scope>NUCLEOTIDE SEQUENCE [LARGE SCALE GENOMIC DNA]</scope>
    <source>
        <strain evidence="3 4">NEAU-H7</strain>
    </source>
</reference>
<dbReference type="Pfam" id="PF00501">
    <property type="entry name" value="AMP-binding"/>
    <property type="match status" value="1"/>
</dbReference>
<dbReference type="InterPro" id="IPR025110">
    <property type="entry name" value="AMP-bd_C"/>
</dbReference>
<proteinExistence type="predicted"/>
<feature type="domain" description="AMP-binding enzyme C-terminal" evidence="2">
    <location>
        <begin position="430"/>
        <end position="504"/>
    </location>
</feature>
<dbReference type="InterPro" id="IPR017529">
    <property type="entry name" value="AcylCoA_ligase_PEP_1"/>
</dbReference>
<organism evidence="3 4">
    <name type="scientific">Actinoplanes flavus</name>
    <dbReference type="NCBI Taxonomy" id="2820290"/>
    <lineage>
        <taxon>Bacteria</taxon>
        <taxon>Bacillati</taxon>
        <taxon>Actinomycetota</taxon>
        <taxon>Actinomycetes</taxon>
        <taxon>Micromonosporales</taxon>
        <taxon>Micromonosporaceae</taxon>
        <taxon>Actinoplanes</taxon>
    </lineage>
</organism>
<evidence type="ECO:0000259" key="1">
    <source>
        <dbReference type="Pfam" id="PF00501"/>
    </source>
</evidence>
<keyword evidence="3" id="KW-0436">Ligase</keyword>
<protein>
    <submittedName>
        <fullName evidence="3">Acyl-CoA ligase (AMP-forming), exosortase A system-associated</fullName>
    </submittedName>
</protein>
<dbReference type="SUPFAM" id="SSF56801">
    <property type="entry name" value="Acetyl-CoA synthetase-like"/>
    <property type="match status" value="1"/>
</dbReference>
<sequence>MRIRLHDLLAGAAGRAADSPALTYRDETVSYAALWDDVRSRGAGLRELISRGDRVAVYLDKRIETISAIFATSVAGGVFVPVNPVLRAKQVAYILADCDVRVLVTTAERLESLRDELARVPSLQRVILVGGGSPAPVGDAAVDSWDALAGAGDPAREGVDVDVAAILYTSGSTGRPKGVVLSHRNLLAGAESVSTYLEMSGDDVVLAALPLSFDAGFSQVTTSFAVGAHVVLHNHLLPRDVVRLCSKHGVTALTCVPPLWIQIAGQDWPEETGRRMRLFANTGGRMPKTTLDRLRSVFPGARPYLMYGLTEAFRSTYLDPAEVDRRPDSIGKAIPNAEILVVRPDGSVCDTGEEGELVHRGALVALGYWNDPQRTAERFRPLPGADGGIPPELAVWSGDSVVRDEDGFLYFVGRSDDMIKTSGYRVSPTEIEEVVYATGLVRDVVALGLPDARLGQRIVLVVSPAGDGFDVHTLRTLLKKELPLYMLPSDVQVRPELPRSPNGKFDRNLLRQEMIA</sequence>
<dbReference type="NCBIfam" id="TIGR03098">
    <property type="entry name" value="ligase_PEP_1"/>
    <property type="match status" value="1"/>
</dbReference>
<dbReference type="PROSITE" id="PS00455">
    <property type="entry name" value="AMP_BINDING"/>
    <property type="match status" value="1"/>
</dbReference>